<comment type="caution">
    <text evidence="1">The sequence shown here is derived from an EMBL/GenBank/DDBJ whole genome shotgun (WGS) entry which is preliminary data.</text>
</comment>
<gene>
    <name evidence="1" type="ORF">C8263_13050</name>
</gene>
<evidence type="ECO:0000313" key="2">
    <source>
        <dbReference type="Proteomes" id="UP000240317"/>
    </source>
</evidence>
<dbReference type="Gene3D" id="3.40.1530.10">
    <property type="entry name" value="TTHA1528-like"/>
    <property type="match status" value="1"/>
</dbReference>
<dbReference type="OrthoDB" id="68244at2"/>
<sequence>MLSGVNLPDPLGMPGAPRETWAAVQAHVQTPAPRSGQLILVTDWQGERQRAAYGALLERGADRVVVARAFGPHFGPAGVSALAELVAWAVGAGLTLREAVLPPPDAAQLLSEPDAALAARAVAASSPLDPGVFLPGTGRL</sequence>
<protein>
    <submittedName>
        <fullName evidence="1">DUF3197 domain-containing protein</fullName>
    </submittedName>
</protein>
<proteinExistence type="predicted"/>
<dbReference type="InterPro" id="IPR036828">
    <property type="entry name" value="TTHA1528-like_sf"/>
</dbReference>
<keyword evidence="2" id="KW-1185">Reference proteome</keyword>
<dbReference type="EMBL" id="PYSV01000012">
    <property type="protein sequence ID" value="PTA67499.1"/>
    <property type="molecule type" value="Genomic_DNA"/>
</dbReference>
<organism evidence="1 2">
    <name type="scientific">Deinococcus arcticus</name>
    <dbReference type="NCBI Taxonomy" id="2136176"/>
    <lineage>
        <taxon>Bacteria</taxon>
        <taxon>Thermotogati</taxon>
        <taxon>Deinococcota</taxon>
        <taxon>Deinococci</taxon>
        <taxon>Deinococcales</taxon>
        <taxon>Deinococcaceae</taxon>
        <taxon>Deinococcus</taxon>
    </lineage>
</organism>
<accession>A0A2T3W6I2</accession>
<dbReference type="SUPFAM" id="SSF143592">
    <property type="entry name" value="TTHA1528-like"/>
    <property type="match status" value="1"/>
</dbReference>
<dbReference type="Pfam" id="PF11432">
    <property type="entry name" value="DUF3197"/>
    <property type="match status" value="1"/>
</dbReference>
<evidence type="ECO:0000313" key="1">
    <source>
        <dbReference type="EMBL" id="PTA67499.1"/>
    </source>
</evidence>
<dbReference type="AlphaFoldDB" id="A0A2T3W6I2"/>
<dbReference type="InterPro" id="IPR024443">
    <property type="entry name" value="DUF3197"/>
</dbReference>
<reference evidence="1 2" key="1">
    <citation type="submission" date="2018-03" db="EMBL/GenBank/DDBJ databases">
        <title>Draft genome of Deinococcus sp. OD32.</title>
        <authorList>
            <person name="Wang X.-P."/>
            <person name="Du Z.-J."/>
        </authorList>
    </citation>
    <scope>NUCLEOTIDE SEQUENCE [LARGE SCALE GENOMIC DNA]</scope>
    <source>
        <strain evidence="1 2">OD32</strain>
    </source>
</reference>
<name>A0A2T3W6I2_9DEIO</name>
<dbReference type="Proteomes" id="UP000240317">
    <property type="component" value="Unassembled WGS sequence"/>
</dbReference>